<evidence type="ECO:0000313" key="2">
    <source>
        <dbReference type="Proteomes" id="UP000222527"/>
    </source>
</evidence>
<dbReference type="RefSeq" id="YP_009603104.1">
    <property type="nucleotide sequence ID" value="NC_041948.1"/>
</dbReference>
<evidence type="ECO:0000313" key="1">
    <source>
        <dbReference type="EMBL" id="ALY08702.1"/>
    </source>
</evidence>
<name>A0A0U4B202_9CAUD</name>
<organism evidence="1 2">
    <name type="scientific">Arthrobacter phage Circum</name>
    <dbReference type="NCBI Taxonomy" id="1772295"/>
    <lineage>
        <taxon>Viruses</taxon>
        <taxon>Duplodnaviria</taxon>
        <taxon>Heunggongvirae</taxon>
        <taxon>Uroviricota</taxon>
        <taxon>Caudoviricetes</taxon>
        <taxon>Mudcatvirus</taxon>
        <taxon>Mudcatvirus circum</taxon>
    </lineage>
</organism>
<gene>
    <name evidence="1" type="primary">15</name>
    <name evidence="1" type="ORF">CIRCUM_15</name>
</gene>
<dbReference type="GeneID" id="40078973"/>
<proteinExistence type="predicted"/>
<accession>A0A0U4B202</accession>
<dbReference type="OrthoDB" id="4967at10239"/>
<dbReference type="KEGG" id="vg:40078973"/>
<dbReference type="Proteomes" id="UP000222527">
    <property type="component" value="Segment"/>
</dbReference>
<reference evidence="1 2" key="1">
    <citation type="submission" date="2015-11" db="EMBL/GenBank/DDBJ databases">
        <authorList>
            <person name="Aziz R.M."/>
            <person name="Carl E.L."/>
            <person name="Farooq M.A."/>
            <person name="Gal B."/>
            <person name="Garcia Martinez K."/>
            <person name="Mathew K.J."/>
            <person name="Obando D.J."/>
            <person name="Robinson K.M."/>
            <person name="Robinson M.D."/>
            <person name="Sanders L.M."/>
            <person name="Silva M.P."/>
            <person name="Tasnim L."/>
            <person name="Vo M."/>
            <person name="Vo Q.D."/>
            <person name="Simon S.E."/>
            <person name="Hughes L.E."/>
            <person name="Benjamin R.C."/>
            <person name="Bradley K.W."/>
            <person name="Asai D.J."/>
            <person name="Bowman C.A."/>
            <person name="Russell D.A."/>
            <person name="Pope W.H."/>
            <person name="Jacobs-Sera D."/>
            <person name="Hendrix R.W."/>
            <person name="Hatfull G.F."/>
        </authorList>
    </citation>
    <scope>NUCLEOTIDE SEQUENCE [LARGE SCALE GENOMIC DNA]</scope>
</reference>
<keyword evidence="2" id="KW-1185">Reference proteome</keyword>
<protein>
    <submittedName>
        <fullName evidence="1">Major tail protein</fullName>
    </submittedName>
</protein>
<dbReference type="EMBL" id="KU160642">
    <property type="protein sequence ID" value="ALY08702.1"/>
    <property type="molecule type" value="Genomic_DNA"/>
</dbReference>
<sequence length="288" mass="30926">MTKLAWGQVGEKKWETGVSHGVLYKTDQAGAYADGVAWNGLTAVTESPSGAESNKQYADNQVYANLLSAEEFSGTIEAFYSPEEFDECDGQATPSPGVLVGQQPRKNFGLAWRSEIGNDVNSKLGYKLHLLYNGLAAPSEKAHNTINDSPELQTLSWEVSTTPVDAGPGLEPTSKLTIDSTQVDSTKLALLEDLLYGTAGTNPQLPTPAEVIAIFEGGTPTTATPVQPTYNSTTKVITIPTTTGVDYKIDGEVVTGSVTITEDTMVTADPKQGYKFPAVIDRDWFFDF</sequence>